<evidence type="ECO:0000256" key="1">
    <source>
        <dbReference type="ARBA" id="ARBA00004240"/>
    </source>
</evidence>
<evidence type="ECO:0000256" key="8">
    <source>
        <dbReference type="ARBA" id="ARBA00022645"/>
    </source>
</evidence>
<evidence type="ECO:0000256" key="15">
    <source>
        <dbReference type="ARBA" id="ARBA00023034"/>
    </source>
</evidence>
<keyword evidence="12" id="KW-0378">Hydrolase</keyword>
<evidence type="ECO:0000256" key="12">
    <source>
        <dbReference type="ARBA" id="ARBA00022801"/>
    </source>
</evidence>
<keyword evidence="9" id="KW-0645">Protease</keyword>
<proteinExistence type="inferred from homology"/>
<evidence type="ECO:0000256" key="18">
    <source>
        <dbReference type="ARBA" id="ARBA00023180"/>
    </source>
</evidence>
<keyword evidence="11" id="KW-0732">Signal</keyword>
<evidence type="ECO:0000256" key="3">
    <source>
        <dbReference type="ARBA" id="ARBA00004555"/>
    </source>
</evidence>
<dbReference type="GO" id="GO:0046872">
    <property type="term" value="F:metal ion binding"/>
    <property type="evidence" value="ECO:0007669"/>
    <property type="project" value="UniProtKB-KW"/>
</dbReference>
<evidence type="ECO:0000256" key="9">
    <source>
        <dbReference type="ARBA" id="ARBA00022670"/>
    </source>
</evidence>
<dbReference type="GO" id="GO:0006508">
    <property type="term" value="P:proteolysis"/>
    <property type="evidence" value="ECO:0007669"/>
    <property type="project" value="UniProtKB-KW"/>
</dbReference>
<evidence type="ECO:0000313" key="24">
    <source>
        <dbReference type="Proteomes" id="UP000663880"/>
    </source>
</evidence>
<dbReference type="FunFam" id="3.40.630.10:FF:000036">
    <property type="entry name" value="Carboxypeptidase Q"/>
    <property type="match status" value="1"/>
</dbReference>
<keyword evidence="18" id="KW-0325">Glycoprotein</keyword>
<keyword evidence="13" id="KW-0256">Endoplasmic reticulum</keyword>
<keyword evidence="17" id="KW-0865">Zymogen</keyword>
<dbReference type="GO" id="GO:0005794">
    <property type="term" value="C:Golgi apparatus"/>
    <property type="evidence" value="ECO:0007669"/>
    <property type="project" value="UniProtKB-SubCell"/>
</dbReference>
<keyword evidence="14" id="KW-0862">Zinc</keyword>
<evidence type="ECO:0000256" key="2">
    <source>
        <dbReference type="ARBA" id="ARBA00004371"/>
    </source>
</evidence>
<dbReference type="GO" id="GO:0004180">
    <property type="term" value="F:carboxypeptidase activity"/>
    <property type="evidence" value="ECO:0007669"/>
    <property type="project" value="UniProtKB-KW"/>
</dbReference>
<evidence type="ECO:0000256" key="7">
    <source>
        <dbReference type="ARBA" id="ARBA00022525"/>
    </source>
</evidence>
<dbReference type="PANTHER" id="PTHR12053:SF3">
    <property type="entry name" value="CARBOXYPEPTIDASE Q"/>
    <property type="match status" value="1"/>
</dbReference>
<dbReference type="EMBL" id="CAJOBZ010000033">
    <property type="protein sequence ID" value="CAF4895165.1"/>
    <property type="molecule type" value="Genomic_DNA"/>
</dbReference>
<dbReference type="Gene3D" id="3.40.630.10">
    <property type="entry name" value="Zn peptidases"/>
    <property type="match status" value="1"/>
</dbReference>
<evidence type="ECO:0000256" key="6">
    <source>
        <dbReference type="ARBA" id="ARBA00014116"/>
    </source>
</evidence>
<evidence type="ECO:0000256" key="5">
    <source>
        <dbReference type="ARBA" id="ARBA00010918"/>
    </source>
</evidence>
<comment type="caution">
    <text evidence="23">The sequence shown here is derived from an EMBL/GenBank/DDBJ whole genome shotgun (WGS) entry which is preliminary data.</text>
</comment>
<dbReference type="GO" id="GO:0005615">
    <property type="term" value="C:extracellular space"/>
    <property type="evidence" value="ECO:0007669"/>
    <property type="project" value="TreeGrafter"/>
</dbReference>
<dbReference type="GO" id="GO:0005783">
    <property type="term" value="C:endoplasmic reticulum"/>
    <property type="evidence" value="ECO:0007669"/>
    <property type="project" value="UniProtKB-SubCell"/>
</dbReference>
<comment type="subunit">
    <text evidence="20">Homodimer. The monomeric form is inactive while the homodimer is active.</text>
</comment>
<dbReference type="CDD" id="cd03883">
    <property type="entry name" value="M28_Pgcp_like"/>
    <property type="match status" value="1"/>
</dbReference>
<dbReference type="AlphaFoldDB" id="A0A821UUN9"/>
<organism evidence="23 24">
    <name type="scientific">Pieris macdunnoughi</name>
    <dbReference type="NCBI Taxonomy" id="345717"/>
    <lineage>
        <taxon>Eukaryota</taxon>
        <taxon>Metazoa</taxon>
        <taxon>Ecdysozoa</taxon>
        <taxon>Arthropoda</taxon>
        <taxon>Hexapoda</taxon>
        <taxon>Insecta</taxon>
        <taxon>Pterygota</taxon>
        <taxon>Neoptera</taxon>
        <taxon>Endopterygota</taxon>
        <taxon>Lepidoptera</taxon>
        <taxon>Glossata</taxon>
        <taxon>Ditrysia</taxon>
        <taxon>Papilionoidea</taxon>
        <taxon>Pieridae</taxon>
        <taxon>Pierinae</taxon>
        <taxon>Pieris</taxon>
    </lineage>
</organism>
<comment type="similarity">
    <text evidence="5">Belongs to the peptidase M28 family.</text>
</comment>
<evidence type="ECO:0000256" key="17">
    <source>
        <dbReference type="ARBA" id="ARBA00023145"/>
    </source>
</evidence>
<evidence type="ECO:0000313" key="23">
    <source>
        <dbReference type="EMBL" id="CAF4895165.1"/>
    </source>
</evidence>
<reference evidence="23" key="1">
    <citation type="submission" date="2021-02" db="EMBL/GenBank/DDBJ databases">
        <authorList>
            <person name="Steward A R."/>
        </authorList>
    </citation>
    <scope>NUCLEOTIDE SEQUENCE</scope>
</reference>
<evidence type="ECO:0000256" key="14">
    <source>
        <dbReference type="ARBA" id="ARBA00022833"/>
    </source>
</evidence>
<evidence type="ECO:0000256" key="13">
    <source>
        <dbReference type="ARBA" id="ARBA00022824"/>
    </source>
</evidence>
<evidence type="ECO:0000256" key="11">
    <source>
        <dbReference type="ARBA" id="ARBA00022729"/>
    </source>
</evidence>
<evidence type="ECO:0000256" key="4">
    <source>
        <dbReference type="ARBA" id="ARBA00004613"/>
    </source>
</evidence>
<keyword evidence="24" id="KW-1185">Reference proteome</keyword>
<dbReference type="InterPro" id="IPR039866">
    <property type="entry name" value="CPQ"/>
</dbReference>
<evidence type="ECO:0000256" key="21">
    <source>
        <dbReference type="ARBA" id="ARBA00033328"/>
    </source>
</evidence>
<evidence type="ECO:0000259" key="22">
    <source>
        <dbReference type="Pfam" id="PF04389"/>
    </source>
</evidence>
<dbReference type="PANTHER" id="PTHR12053">
    <property type="entry name" value="PROTEASE FAMILY M28 PLASMA GLUTAMATE CARBOXYPEPTIDASE-RELATED"/>
    <property type="match status" value="1"/>
</dbReference>
<dbReference type="FunFam" id="3.50.30.30:FF:000009">
    <property type="entry name" value="Carboxypeptidase Q"/>
    <property type="match status" value="1"/>
</dbReference>
<comment type="subcellular location">
    <subcellularLocation>
        <location evidence="1">Endoplasmic reticulum</location>
    </subcellularLocation>
    <subcellularLocation>
        <location evidence="3">Golgi apparatus</location>
    </subcellularLocation>
    <subcellularLocation>
        <location evidence="2">Lysosome</location>
    </subcellularLocation>
    <subcellularLocation>
        <location evidence="4">Secreted</location>
    </subcellularLocation>
</comment>
<feature type="domain" description="Peptidase M28" evidence="22">
    <location>
        <begin position="402"/>
        <end position="589"/>
    </location>
</feature>
<dbReference type="GO" id="GO:0070573">
    <property type="term" value="F:metallodipeptidase activity"/>
    <property type="evidence" value="ECO:0007669"/>
    <property type="project" value="InterPro"/>
</dbReference>
<keyword evidence="8" id="KW-0121">Carboxypeptidase</keyword>
<keyword evidence="16" id="KW-0482">Metalloprotease</keyword>
<keyword evidence="15" id="KW-0333">Golgi apparatus</keyword>
<gene>
    <name evidence="23" type="ORF">PMACD_LOCUS10817</name>
</gene>
<evidence type="ECO:0000256" key="19">
    <source>
        <dbReference type="ARBA" id="ARBA00023228"/>
    </source>
</evidence>
<evidence type="ECO:0000256" key="20">
    <source>
        <dbReference type="ARBA" id="ARBA00025833"/>
    </source>
</evidence>
<accession>A0A821UUN9</accession>
<dbReference type="Pfam" id="PF04389">
    <property type="entry name" value="Peptidase_M28"/>
    <property type="match status" value="1"/>
</dbReference>
<dbReference type="Gene3D" id="3.50.30.30">
    <property type="match status" value="1"/>
</dbReference>
<evidence type="ECO:0000256" key="10">
    <source>
        <dbReference type="ARBA" id="ARBA00022723"/>
    </source>
</evidence>
<keyword evidence="10" id="KW-0479">Metal-binding</keyword>
<sequence>MLIAQAGKEKVEFVNSQTTSSDDASFFSLLPKGPERLWTYSIQIEEKVVMTGKVEDTRSQDRSRKKKVLLLKSYLVQLKTHYILLHSYPSQNGVIRFLQTHLDSKCISMIRYSNKKDSTFITISQYLWGSGEMYSVGCFLILFIITISEAKSLPKTSDKCRALLGDDLINEISSYQNIKEDIFKYVLEGEFKSKTYDELEKFVDMFGARISGSQVLEDSIDYMIKLTQDEDLTDIVTEELEVPHWVREQEKITMLEPRSKNIAVLGLGRSVSTPPEGVTSDVVVFSSFKEFDDAPIEYVEGKIVLFNAIYTTYGETASYRTQGAVRAAEKGAVASLVRSITPFSINSPHTGSQYYSENVTKIPTAAITLEDADLINRFYTRGEKVVLNIKMQSSFETKTSRNTLIDFKGTKNPEKLVIVSGHIDSWDVGQGAMDDGGGLFVSWAAPIILKRLNLRPKRTVRAIFWTAEELGLIGAAAYAEKHKNESHNINFIMESDEGTFAPRGLAVAGTQEARCIIAEILKLFESINASTLVETDSPGSDITVIVKDGVPGASLHNANENYFWFHHTEGDTMNVENPEELDLCTAFWTAVAYIIADISVDIPR</sequence>
<protein>
    <recommendedName>
        <fullName evidence="6">Carboxypeptidase Q</fullName>
    </recommendedName>
    <alternativeName>
        <fullName evidence="21">Plasma glutamate carboxypeptidase</fullName>
    </alternativeName>
</protein>
<keyword evidence="19" id="KW-0458">Lysosome</keyword>
<dbReference type="OrthoDB" id="10013407at2759"/>
<keyword evidence="7" id="KW-0964">Secreted</keyword>
<dbReference type="GO" id="GO:0005764">
    <property type="term" value="C:lysosome"/>
    <property type="evidence" value="ECO:0007669"/>
    <property type="project" value="UniProtKB-SubCell"/>
</dbReference>
<dbReference type="InterPro" id="IPR007484">
    <property type="entry name" value="Peptidase_M28"/>
</dbReference>
<evidence type="ECO:0000256" key="16">
    <source>
        <dbReference type="ARBA" id="ARBA00023049"/>
    </source>
</evidence>
<name>A0A821UUN9_9NEOP</name>
<dbReference type="Proteomes" id="UP000663880">
    <property type="component" value="Unassembled WGS sequence"/>
</dbReference>
<dbReference type="GO" id="GO:0043171">
    <property type="term" value="P:peptide catabolic process"/>
    <property type="evidence" value="ECO:0007669"/>
    <property type="project" value="TreeGrafter"/>
</dbReference>
<dbReference type="SUPFAM" id="SSF53187">
    <property type="entry name" value="Zn-dependent exopeptidases"/>
    <property type="match status" value="1"/>
</dbReference>